<dbReference type="HOGENOM" id="CLU_000022_2_4_7"/>
<dbReference type="FunFam" id="3.30.300.30:FF:000010">
    <property type="entry name" value="Enterobactin synthetase component F"/>
    <property type="match status" value="1"/>
</dbReference>
<dbReference type="InterPro" id="IPR020806">
    <property type="entry name" value="PKS_PP-bd"/>
</dbReference>
<keyword evidence="2" id="KW-0597">Phosphoprotein</keyword>
<dbReference type="EMBL" id="CP004025">
    <property type="protein sequence ID" value="AGC43391.1"/>
    <property type="molecule type" value="Genomic_DNA"/>
</dbReference>
<dbReference type="Pfam" id="PF00501">
    <property type="entry name" value="AMP-binding"/>
    <property type="match status" value="1"/>
</dbReference>
<dbReference type="AlphaFoldDB" id="L7U3P4"/>
<dbReference type="STRING" id="1278073.MYSTI_02062"/>
<gene>
    <name evidence="5" type="ordered locus">MYSTI_02062</name>
</gene>
<sequence length="1084" mass="118353">MTSPSGFRLSPQQLRLWSLLREGPAWAYRARCVLELEGTVDAASLEHTVRELLGRHEILRTTYHPLTGTSTAIQAPGNVPASLLTRHDWSGLSEAERAAKLDALFSATEADLTAFERASALHLATVTPHQHLLVMDLPALNADASTLGLVARELAQVHAARANGGPVSSADVQYADVSEVFNEVLESEDTAAGRRHWQDRDLSAPLAAALPTRRSAPGAQPFQPRHVHVTLSASTRSAVEAAAGRLDVPVPAFLLAAWQTLLGRLSGRSEWTVAVRYEGRTYEGLADAAGHFERFVPLAAEYPERSRFVDFARSVARAMQEGVEWQEYFDASRSMQGQDGKPRHFPFAFEHLAWPAEISEGGLTVRVHRLESRTERFELKLAALQRGASLELQLQHDASAYTDSEATRLLERLETLLGSAASASDETLDTLPLMGERELRQLAGFNHTERARPPARCIHELLDEQTQRTPGAVAVVFEDQRLTFAELSARANQLARHLRRIGVGPETRVGLLLERSVDAMVGLFGILKAGAAYVPMDAMYPRERLASILTQSDAPFLVTSTPLGALLPEGLTRLIRLDADAGDIAREQDTAPEPLVGPDHLAYVLFTSGSTGRPKGVMIQHRSVVNLAAALQEAVYGNRGPGLRVSVNAPLVFDASVKQWIQLLHGHTLHIIPEEVRPDAGRLCEYVRTHRLDVLDCTPSLLVPLVAKGLGSDPESSPSLVLVGGEAIDPRTWTELARRERTRFVNVYGPTECTVDATACAAHESLEPTIGGPLGNMRVHLLDRNQRPVPVGAVGELFIGGAGVGRGYASAPELTAERFVPDPFGVAPGARLYRTGDLGRFREDGRVDFLGRADHQVKLRGFRIELGEIESLMRVHPEVGETVVVVRETAAGDAHLAGYFVPRRGLPAGSEGAGRELATQLRGFLREMLPEYMVPSALVPLDRMPLTRNGKLDRAALPDPKAVLADAAPYIAPGTAVESTIADIWREALKVDRVGLHSNFFDLGGHSLLMVQVHEKLSAAFGRRLSMVELFQHPTVASLSKYLQQTQQPEAGARSREVQDERARKQRQAMQQQAQAIKAGRVKR</sequence>
<dbReference type="Proteomes" id="UP000011131">
    <property type="component" value="Chromosome"/>
</dbReference>
<keyword evidence="1" id="KW-0596">Phosphopantetheine</keyword>
<dbReference type="OrthoDB" id="6297021at2"/>
<dbReference type="Gene3D" id="3.30.300.30">
    <property type="match status" value="1"/>
</dbReference>
<dbReference type="InterPro" id="IPR025110">
    <property type="entry name" value="AMP-bd_C"/>
</dbReference>
<dbReference type="eggNOG" id="COG1020">
    <property type="taxonomic scope" value="Bacteria"/>
</dbReference>
<feature type="compositionally biased region" description="Basic and acidic residues" evidence="3">
    <location>
        <begin position="1053"/>
        <end position="1063"/>
    </location>
</feature>
<dbReference type="FunFam" id="3.40.50.12780:FF:000012">
    <property type="entry name" value="Non-ribosomal peptide synthetase"/>
    <property type="match status" value="1"/>
</dbReference>
<dbReference type="InterPro" id="IPR020845">
    <property type="entry name" value="AMP-binding_CS"/>
</dbReference>
<name>L7U3P4_MYXSD</name>
<dbReference type="PATRIC" id="fig|1278073.3.peg.2100"/>
<proteinExistence type="predicted"/>
<dbReference type="GO" id="GO:0005737">
    <property type="term" value="C:cytoplasm"/>
    <property type="evidence" value="ECO:0007669"/>
    <property type="project" value="TreeGrafter"/>
</dbReference>
<dbReference type="SUPFAM" id="SSF47336">
    <property type="entry name" value="ACP-like"/>
    <property type="match status" value="1"/>
</dbReference>
<feature type="domain" description="Carrier" evidence="4">
    <location>
        <begin position="972"/>
        <end position="1047"/>
    </location>
</feature>
<evidence type="ECO:0000313" key="5">
    <source>
        <dbReference type="EMBL" id="AGC43391.1"/>
    </source>
</evidence>
<dbReference type="InterPro" id="IPR023213">
    <property type="entry name" value="CAT-like_dom_sf"/>
</dbReference>
<feature type="compositionally biased region" description="Low complexity" evidence="3">
    <location>
        <begin position="1068"/>
        <end position="1084"/>
    </location>
</feature>
<evidence type="ECO:0000256" key="3">
    <source>
        <dbReference type="SAM" id="MobiDB-lite"/>
    </source>
</evidence>
<dbReference type="Pfam" id="PF00550">
    <property type="entry name" value="PP-binding"/>
    <property type="match status" value="1"/>
</dbReference>
<feature type="region of interest" description="Disordered" evidence="3">
    <location>
        <begin position="1046"/>
        <end position="1084"/>
    </location>
</feature>
<keyword evidence="6" id="KW-1185">Reference proteome</keyword>
<dbReference type="SMART" id="SM00823">
    <property type="entry name" value="PKS_PP"/>
    <property type="match status" value="1"/>
</dbReference>
<dbReference type="InterPro" id="IPR001242">
    <property type="entry name" value="Condensation_dom"/>
</dbReference>
<dbReference type="PROSITE" id="PS00455">
    <property type="entry name" value="AMP_BINDING"/>
    <property type="match status" value="1"/>
</dbReference>
<protein>
    <submittedName>
        <fullName evidence="5">Amino acid adenylation protein</fullName>
    </submittedName>
</protein>
<dbReference type="GO" id="GO:0072330">
    <property type="term" value="P:monocarboxylic acid biosynthetic process"/>
    <property type="evidence" value="ECO:0007669"/>
    <property type="project" value="UniProtKB-ARBA"/>
</dbReference>
<dbReference type="KEGG" id="msd:MYSTI_02062"/>
<dbReference type="PANTHER" id="PTHR45527">
    <property type="entry name" value="NONRIBOSOMAL PEPTIDE SYNTHETASE"/>
    <property type="match status" value="1"/>
</dbReference>
<dbReference type="InterPro" id="IPR000873">
    <property type="entry name" value="AMP-dep_synth/lig_dom"/>
</dbReference>
<dbReference type="GO" id="GO:0043041">
    <property type="term" value="P:amino acid activation for nonribosomal peptide biosynthetic process"/>
    <property type="evidence" value="ECO:0007669"/>
    <property type="project" value="TreeGrafter"/>
</dbReference>
<dbReference type="GO" id="GO:0003824">
    <property type="term" value="F:catalytic activity"/>
    <property type="evidence" value="ECO:0007669"/>
    <property type="project" value="InterPro"/>
</dbReference>
<organism evidence="5 6">
    <name type="scientific">Myxococcus stipitatus (strain DSM 14675 / JCM 12634 / Mx s8)</name>
    <dbReference type="NCBI Taxonomy" id="1278073"/>
    <lineage>
        <taxon>Bacteria</taxon>
        <taxon>Pseudomonadati</taxon>
        <taxon>Myxococcota</taxon>
        <taxon>Myxococcia</taxon>
        <taxon>Myxococcales</taxon>
        <taxon>Cystobacterineae</taxon>
        <taxon>Myxococcaceae</taxon>
        <taxon>Myxococcus</taxon>
    </lineage>
</organism>
<dbReference type="RefSeq" id="WP_015347653.1">
    <property type="nucleotide sequence ID" value="NC_020126.1"/>
</dbReference>
<dbReference type="Gene3D" id="2.30.38.10">
    <property type="entry name" value="Luciferase, Domain 3"/>
    <property type="match status" value="1"/>
</dbReference>
<evidence type="ECO:0000259" key="4">
    <source>
        <dbReference type="PROSITE" id="PS50075"/>
    </source>
</evidence>
<dbReference type="Gene3D" id="3.30.559.30">
    <property type="entry name" value="Nonribosomal peptide synthetase, condensation domain"/>
    <property type="match status" value="1"/>
</dbReference>
<dbReference type="FunFam" id="2.30.38.10:FF:000001">
    <property type="entry name" value="Non-ribosomal peptide synthetase PvdI"/>
    <property type="match status" value="1"/>
</dbReference>
<dbReference type="InterPro" id="IPR045851">
    <property type="entry name" value="AMP-bd_C_sf"/>
</dbReference>
<dbReference type="InterPro" id="IPR010071">
    <property type="entry name" value="AA_adenyl_dom"/>
</dbReference>
<dbReference type="FunFam" id="3.40.50.980:FF:000001">
    <property type="entry name" value="Non-ribosomal peptide synthetase"/>
    <property type="match status" value="1"/>
</dbReference>
<dbReference type="GO" id="GO:0044550">
    <property type="term" value="P:secondary metabolite biosynthetic process"/>
    <property type="evidence" value="ECO:0007669"/>
    <property type="project" value="UniProtKB-ARBA"/>
</dbReference>
<dbReference type="GO" id="GO:0031177">
    <property type="term" value="F:phosphopantetheine binding"/>
    <property type="evidence" value="ECO:0007669"/>
    <property type="project" value="InterPro"/>
</dbReference>
<dbReference type="PANTHER" id="PTHR45527:SF1">
    <property type="entry name" value="FATTY ACID SYNTHASE"/>
    <property type="match status" value="1"/>
</dbReference>
<evidence type="ECO:0000256" key="1">
    <source>
        <dbReference type="ARBA" id="ARBA00022450"/>
    </source>
</evidence>
<evidence type="ECO:0000313" key="6">
    <source>
        <dbReference type="Proteomes" id="UP000011131"/>
    </source>
</evidence>
<dbReference type="SUPFAM" id="SSF52777">
    <property type="entry name" value="CoA-dependent acyltransferases"/>
    <property type="match status" value="2"/>
</dbReference>
<dbReference type="Pfam" id="PF13193">
    <property type="entry name" value="AMP-binding_C"/>
    <property type="match status" value="1"/>
</dbReference>
<dbReference type="Gene3D" id="1.10.1200.10">
    <property type="entry name" value="ACP-like"/>
    <property type="match status" value="1"/>
</dbReference>
<dbReference type="FunFam" id="1.10.1200.10:FF:000016">
    <property type="entry name" value="Non-ribosomal peptide synthase"/>
    <property type="match status" value="1"/>
</dbReference>
<accession>L7U3P4</accession>
<dbReference type="Pfam" id="PF00668">
    <property type="entry name" value="Condensation"/>
    <property type="match status" value="1"/>
</dbReference>
<dbReference type="SUPFAM" id="SSF56801">
    <property type="entry name" value="Acetyl-CoA synthetase-like"/>
    <property type="match status" value="1"/>
</dbReference>
<reference evidence="5 6" key="1">
    <citation type="journal article" date="2013" name="Genome Announc.">
        <title>Complete genome sequence of Myxococcus stipitatus strain DSM 14675, a fruiting myxobacterium.</title>
        <authorList>
            <person name="Huntley S."/>
            <person name="Kneip S."/>
            <person name="Treuner-Lange A."/>
            <person name="Sogaard-Andersen L."/>
        </authorList>
    </citation>
    <scope>NUCLEOTIDE SEQUENCE [LARGE SCALE GENOMIC DNA]</scope>
    <source>
        <strain evidence="6">DSM 14675 / JCM 12634 / Mx s8</strain>
    </source>
</reference>
<dbReference type="PROSITE" id="PS50075">
    <property type="entry name" value="CARRIER"/>
    <property type="match status" value="1"/>
</dbReference>
<dbReference type="CDD" id="cd05930">
    <property type="entry name" value="A_NRPS"/>
    <property type="match status" value="1"/>
</dbReference>
<dbReference type="InterPro" id="IPR036736">
    <property type="entry name" value="ACP-like_sf"/>
</dbReference>
<dbReference type="Gene3D" id="3.30.559.10">
    <property type="entry name" value="Chloramphenicol acetyltransferase-like domain"/>
    <property type="match status" value="1"/>
</dbReference>
<evidence type="ECO:0000256" key="2">
    <source>
        <dbReference type="ARBA" id="ARBA00022553"/>
    </source>
</evidence>
<dbReference type="NCBIfam" id="TIGR01733">
    <property type="entry name" value="AA-adenyl-dom"/>
    <property type="match status" value="1"/>
</dbReference>
<dbReference type="InterPro" id="IPR009081">
    <property type="entry name" value="PP-bd_ACP"/>
</dbReference>
<dbReference type="Gene3D" id="3.40.50.980">
    <property type="match status" value="2"/>
</dbReference>